<accession>A0AA46SHZ7</accession>
<dbReference type="SUPFAM" id="SSF103642">
    <property type="entry name" value="Sec-C motif"/>
    <property type="match status" value="1"/>
</dbReference>
<dbReference type="Pfam" id="PF02810">
    <property type="entry name" value="SEC-C"/>
    <property type="match status" value="1"/>
</dbReference>
<reference evidence="1" key="1">
    <citation type="submission" date="2022-10" db="EMBL/GenBank/DDBJ databases">
        <title>Mechanism of multi-heavy metal repair in Cytobacillus Firmus M7.</title>
        <authorList>
            <person name="Li X."/>
            <person name="Yu C."/>
        </authorList>
    </citation>
    <scope>NUCLEOTIDE SEQUENCE</scope>
    <source>
        <strain evidence="1">M7</strain>
    </source>
</reference>
<dbReference type="RefSeq" id="WP_227888616.1">
    <property type="nucleotide sequence ID" value="NZ_CP107027.1"/>
</dbReference>
<protein>
    <submittedName>
        <fullName evidence="1">SEC-C domain-containing protein</fullName>
    </submittedName>
</protein>
<dbReference type="Proteomes" id="UP001163104">
    <property type="component" value="Chromosome"/>
</dbReference>
<evidence type="ECO:0000313" key="1">
    <source>
        <dbReference type="EMBL" id="UYG93894.1"/>
    </source>
</evidence>
<dbReference type="EMBL" id="CP107027">
    <property type="protein sequence ID" value="UYG93894.1"/>
    <property type="molecule type" value="Genomic_DNA"/>
</dbReference>
<name>A0AA46SHZ7_CYTFI</name>
<sequence length="351" mass="39947">MSTVKVSRNEPCPCGSGKKYKKCCGSRDAVSIKDVLNHEVIELQKEARVFALTHFAEDMKEDFKDLLEILEDIEPQEKDFYEFVHSFWYVLFGTLDDVESVMDEFIHSKLPAVARPRLKNILKSWEDSKAAAGKLIEVTEDRAVIEDCLTGKVYNVSLFGDMEVSEGNFAFAMLLPYGEEYVAFPAIFDLPGDNAAQFADYIQYSFEESGYENPEEYMAEFLIDLMNDTPKSLSGPNMDNFDWPTKGAEQVANMFRDDMIKADEEPWLIGMGISLWMEYIEKTGKQVKKPDNYVAGLRYLVSTIAPVKENLTQKEFGELYGINANRVSTYYGEIYDAVEKTIVELIESSNS</sequence>
<dbReference type="AlphaFoldDB" id="A0AA46SHZ7"/>
<gene>
    <name evidence="1" type="ORF">OD459_17010</name>
</gene>
<organism evidence="1 2">
    <name type="scientific">Cytobacillus firmus</name>
    <name type="common">Bacillus firmus</name>
    <dbReference type="NCBI Taxonomy" id="1399"/>
    <lineage>
        <taxon>Bacteria</taxon>
        <taxon>Bacillati</taxon>
        <taxon>Bacillota</taxon>
        <taxon>Bacilli</taxon>
        <taxon>Bacillales</taxon>
        <taxon>Bacillaceae</taxon>
        <taxon>Cytobacillus</taxon>
    </lineage>
</organism>
<evidence type="ECO:0000313" key="2">
    <source>
        <dbReference type="Proteomes" id="UP001163104"/>
    </source>
</evidence>
<proteinExistence type="predicted"/>
<dbReference type="InterPro" id="IPR004027">
    <property type="entry name" value="SEC_C_motif"/>
</dbReference>
<dbReference type="Gene3D" id="3.10.450.50">
    <property type="match status" value="1"/>
</dbReference>